<evidence type="ECO:0000256" key="3">
    <source>
        <dbReference type="ARBA" id="ARBA00015571"/>
    </source>
</evidence>
<keyword evidence="9" id="KW-0732">Signal</keyword>
<evidence type="ECO:0000256" key="7">
    <source>
        <dbReference type="SAM" id="MobiDB-lite"/>
    </source>
</evidence>
<reference evidence="10" key="1">
    <citation type="submission" date="2020-11" db="EMBL/GenBank/DDBJ databases">
        <authorList>
            <person name="Tran Van P."/>
        </authorList>
    </citation>
    <scope>NUCLEOTIDE SEQUENCE</scope>
</reference>
<evidence type="ECO:0000256" key="8">
    <source>
        <dbReference type="SAM" id="Phobius"/>
    </source>
</evidence>
<evidence type="ECO:0000256" key="5">
    <source>
        <dbReference type="ARBA" id="ARBA00022989"/>
    </source>
</evidence>
<dbReference type="GO" id="GO:0016020">
    <property type="term" value="C:membrane"/>
    <property type="evidence" value="ECO:0007669"/>
    <property type="project" value="UniProtKB-SubCell"/>
</dbReference>
<feature type="transmembrane region" description="Helical" evidence="8">
    <location>
        <begin position="181"/>
        <end position="203"/>
    </location>
</feature>
<feature type="region of interest" description="Disordered" evidence="7">
    <location>
        <begin position="56"/>
        <end position="77"/>
    </location>
</feature>
<organism evidence="10">
    <name type="scientific">Cyprideis torosa</name>
    <dbReference type="NCBI Taxonomy" id="163714"/>
    <lineage>
        <taxon>Eukaryota</taxon>
        <taxon>Metazoa</taxon>
        <taxon>Ecdysozoa</taxon>
        <taxon>Arthropoda</taxon>
        <taxon>Crustacea</taxon>
        <taxon>Oligostraca</taxon>
        <taxon>Ostracoda</taxon>
        <taxon>Podocopa</taxon>
        <taxon>Podocopida</taxon>
        <taxon>Cytherocopina</taxon>
        <taxon>Cytheroidea</taxon>
        <taxon>Cytherideidae</taxon>
        <taxon>Cyprideis</taxon>
    </lineage>
</organism>
<dbReference type="EMBL" id="OB660612">
    <property type="protein sequence ID" value="CAD7225608.1"/>
    <property type="molecule type" value="Genomic_DNA"/>
</dbReference>
<feature type="region of interest" description="Disordered" evidence="7">
    <location>
        <begin position="500"/>
        <end position="553"/>
    </location>
</feature>
<dbReference type="InterPro" id="IPR009231">
    <property type="entry name" value="Chloride_chnl_CLIC-like"/>
</dbReference>
<keyword evidence="6 8" id="KW-0472">Membrane</keyword>
<evidence type="ECO:0000256" key="4">
    <source>
        <dbReference type="ARBA" id="ARBA00022692"/>
    </source>
</evidence>
<feature type="signal peptide" evidence="9">
    <location>
        <begin position="1"/>
        <end position="23"/>
    </location>
</feature>
<evidence type="ECO:0000256" key="1">
    <source>
        <dbReference type="ARBA" id="ARBA00004141"/>
    </source>
</evidence>
<comment type="similarity">
    <text evidence="2">Belongs to the chloride channel MCLC family.</text>
</comment>
<dbReference type="PANTHER" id="PTHR34093:SF1">
    <property type="entry name" value="CHLORIDE CHANNEL CLIC-LIKE PROTEIN 1"/>
    <property type="match status" value="1"/>
</dbReference>
<evidence type="ECO:0000256" key="9">
    <source>
        <dbReference type="SAM" id="SignalP"/>
    </source>
</evidence>
<evidence type="ECO:0000256" key="2">
    <source>
        <dbReference type="ARBA" id="ARBA00005944"/>
    </source>
</evidence>
<accession>A0A7R8WB65</accession>
<dbReference type="PANTHER" id="PTHR34093">
    <property type="entry name" value="CHLORIDE CHANNEL CLIC-LIKE PROTEIN 1"/>
    <property type="match status" value="1"/>
</dbReference>
<comment type="subcellular location">
    <subcellularLocation>
        <location evidence="1">Membrane</location>
        <topology evidence="1">Multi-pass membrane protein</topology>
    </subcellularLocation>
</comment>
<evidence type="ECO:0000256" key="6">
    <source>
        <dbReference type="ARBA" id="ARBA00023136"/>
    </source>
</evidence>
<evidence type="ECO:0000313" key="10">
    <source>
        <dbReference type="EMBL" id="CAD7225608.1"/>
    </source>
</evidence>
<protein>
    <recommendedName>
        <fullName evidence="3">Chloride channel CLIC-like protein 1</fullName>
    </recommendedName>
</protein>
<feature type="region of interest" description="Disordered" evidence="7">
    <location>
        <begin position="398"/>
        <end position="430"/>
    </location>
</feature>
<proteinExistence type="inferred from homology"/>
<dbReference type="AlphaFoldDB" id="A0A7R8WB65"/>
<feature type="transmembrane region" description="Helical" evidence="8">
    <location>
        <begin position="210"/>
        <end position="230"/>
    </location>
</feature>
<keyword evidence="4 8" id="KW-0812">Transmembrane</keyword>
<feature type="compositionally biased region" description="Basic and acidic residues" evidence="7">
    <location>
        <begin position="503"/>
        <end position="530"/>
    </location>
</feature>
<dbReference type="GO" id="GO:0005783">
    <property type="term" value="C:endoplasmic reticulum"/>
    <property type="evidence" value="ECO:0007669"/>
    <property type="project" value="TreeGrafter"/>
</dbReference>
<gene>
    <name evidence="10" type="ORF">CTOB1V02_LOCUS3543</name>
</gene>
<sequence length="574" mass="65796">MPKCELLFLIPIVLLCLFHRTSQYEDRFEALRRMAEQNKQNILLSESLSEPKVQRIPGDTVDVTGTPRRDTSQPEANPADVYLKRHALRLLSLFDMVPVPENEEDSFALSLHIAINLRDLTRWRKKASQETLSASDRSDLDGFLAKMVSAKNVFQDSYKPGGGISLSSILSFNFIPAEPIFFFKLMFVIVVVVTPLYGIVALVLRHRGPLEVFILCILVWFLITPLWTALNLYQEEQAKRLYEMKQQLPSHCFLDSSSTWRDWFKSFIWSRNDPQCYRDERLLTTDALSSINMFRIVSETFGELVHVCSPFLRVINSLPYLSQLMWMVAFIVVVLLLASRFMANMTTFLWTPRRAALDDRSRVEDLHRSISAPAIPCLNCGHNQREICHERSYKSPTEYQRSVSTPSPGRGTSTEVSDESSACGGCMATRRSGEIQMKPDEVRREAAVENIRMRATQSQSRQVCTQTVEEALSDPRSQKCELRLRPQSGSKTVEVQFNPESRQLYRVEESEDRDRRDGSPPQLRDREVIRSRGGQDPTDEDEGVEVLEGSNTEESYFIQRLRNVLETDEPSDSE</sequence>
<dbReference type="GO" id="GO:0005254">
    <property type="term" value="F:chloride channel activity"/>
    <property type="evidence" value="ECO:0007669"/>
    <property type="project" value="TreeGrafter"/>
</dbReference>
<feature type="chain" id="PRO_5043680627" description="Chloride channel CLIC-like protein 1" evidence="9">
    <location>
        <begin position="24"/>
        <end position="574"/>
    </location>
</feature>
<name>A0A7R8WB65_9CRUS</name>
<feature type="transmembrane region" description="Helical" evidence="8">
    <location>
        <begin position="324"/>
        <end position="343"/>
    </location>
</feature>
<keyword evidence="5 8" id="KW-1133">Transmembrane helix</keyword>
<feature type="compositionally biased region" description="Polar residues" evidence="7">
    <location>
        <begin position="398"/>
        <end position="415"/>
    </location>
</feature>